<accession>A0ABW4B0Q3</accession>
<dbReference type="EMBL" id="JBHTMN010000007">
    <property type="protein sequence ID" value="MFD1382980.1"/>
    <property type="molecule type" value="Genomic_DNA"/>
</dbReference>
<keyword evidence="2" id="KW-1185">Reference proteome</keyword>
<dbReference type="Proteomes" id="UP001597059">
    <property type="component" value="Unassembled WGS sequence"/>
</dbReference>
<proteinExistence type="predicted"/>
<evidence type="ECO:0000313" key="2">
    <source>
        <dbReference type="Proteomes" id="UP001597059"/>
    </source>
</evidence>
<name>A0ABW4B0Q3_9GAMM</name>
<evidence type="ECO:0000313" key="1">
    <source>
        <dbReference type="EMBL" id="MFD1382980.1"/>
    </source>
</evidence>
<sequence>MSYFNQFLSQWQAHLKQEMRANGLEYQESAEPEYDEVRTNTLVYLQSLRRLSPDLAGVNGEQRDSVAWRMLEQQLKGFARKADRGVLTLASKLHMNEEQIVIRLNFRYDPEQHIIYVS</sequence>
<gene>
    <name evidence="1" type="ORF">ACFQ45_06365</name>
</gene>
<reference evidence="2" key="1">
    <citation type="journal article" date="2019" name="Int. J. Syst. Evol. Microbiol.">
        <title>The Global Catalogue of Microorganisms (GCM) 10K type strain sequencing project: providing services to taxonomists for standard genome sequencing and annotation.</title>
        <authorList>
            <consortium name="The Broad Institute Genomics Platform"/>
            <consortium name="The Broad Institute Genome Sequencing Center for Infectious Disease"/>
            <person name="Wu L."/>
            <person name="Ma J."/>
        </authorList>
    </citation>
    <scope>NUCLEOTIDE SEQUENCE [LARGE SCALE GENOMIC DNA]</scope>
    <source>
        <strain evidence="2">JCM 30774</strain>
    </source>
</reference>
<organism evidence="1 2">
    <name type="scientific">Rhodanobacter aciditrophus</name>
    <dbReference type="NCBI Taxonomy" id="1623218"/>
    <lineage>
        <taxon>Bacteria</taxon>
        <taxon>Pseudomonadati</taxon>
        <taxon>Pseudomonadota</taxon>
        <taxon>Gammaproteobacteria</taxon>
        <taxon>Lysobacterales</taxon>
        <taxon>Rhodanobacteraceae</taxon>
        <taxon>Rhodanobacter</taxon>
    </lineage>
</organism>
<protein>
    <submittedName>
        <fullName evidence="1">Uncharacterized protein</fullName>
    </submittedName>
</protein>
<comment type="caution">
    <text evidence="1">The sequence shown here is derived from an EMBL/GenBank/DDBJ whole genome shotgun (WGS) entry which is preliminary data.</text>
</comment>
<dbReference type="RefSeq" id="WP_377366158.1">
    <property type="nucleotide sequence ID" value="NZ_JBHTMN010000007.1"/>
</dbReference>